<evidence type="ECO:0000256" key="1">
    <source>
        <dbReference type="ARBA" id="ARBA00001946"/>
    </source>
</evidence>
<organism evidence="6 7">
    <name type="scientific">Dactylosporangium sucinum</name>
    <dbReference type="NCBI Taxonomy" id="1424081"/>
    <lineage>
        <taxon>Bacteria</taxon>
        <taxon>Bacillati</taxon>
        <taxon>Actinomycetota</taxon>
        <taxon>Actinomycetes</taxon>
        <taxon>Micromonosporales</taxon>
        <taxon>Micromonosporaceae</taxon>
        <taxon>Dactylosporangium</taxon>
    </lineage>
</organism>
<feature type="domain" description="Nudix hydrolase" evidence="5">
    <location>
        <begin position="92"/>
        <end position="235"/>
    </location>
</feature>
<evidence type="ECO:0000313" key="7">
    <source>
        <dbReference type="Proteomes" id="UP000642070"/>
    </source>
</evidence>
<keyword evidence="3 4" id="KW-0378">Hydrolase</keyword>
<reference evidence="6" key="2">
    <citation type="submission" date="2020-09" db="EMBL/GenBank/DDBJ databases">
        <authorList>
            <person name="Sun Q."/>
            <person name="Ohkuma M."/>
        </authorList>
    </citation>
    <scope>NUCLEOTIDE SEQUENCE</scope>
    <source>
        <strain evidence="6">JCM 19831</strain>
    </source>
</reference>
<dbReference type="InterPro" id="IPR000086">
    <property type="entry name" value="NUDIX_hydrolase_dom"/>
</dbReference>
<dbReference type="PANTHER" id="PTHR43046:SF16">
    <property type="entry name" value="ADP-RIBOSE PYROPHOSPHATASE YJHB-RELATED"/>
    <property type="match status" value="1"/>
</dbReference>
<name>A0A917TC42_9ACTN</name>
<reference evidence="6" key="1">
    <citation type="journal article" date="2014" name="Int. J. Syst. Evol. Microbiol.">
        <title>Complete genome sequence of Corynebacterium casei LMG S-19264T (=DSM 44701T), isolated from a smear-ripened cheese.</title>
        <authorList>
            <consortium name="US DOE Joint Genome Institute (JGI-PGF)"/>
            <person name="Walter F."/>
            <person name="Albersmeier A."/>
            <person name="Kalinowski J."/>
            <person name="Ruckert C."/>
        </authorList>
    </citation>
    <scope>NUCLEOTIDE SEQUENCE</scope>
    <source>
        <strain evidence="6">JCM 19831</strain>
    </source>
</reference>
<evidence type="ECO:0000256" key="4">
    <source>
        <dbReference type="RuleBase" id="RU003476"/>
    </source>
</evidence>
<dbReference type="EMBL" id="BMPI01000007">
    <property type="protein sequence ID" value="GGM17509.1"/>
    <property type="molecule type" value="Genomic_DNA"/>
</dbReference>
<dbReference type="PROSITE" id="PS00893">
    <property type="entry name" value="NUDIX_BOX"/>
    <property type="match status" value="1"/>
</dbReference>
<gene>
    <name evidence="6" type="ORF">GCM10007977_018440</name>
</gene>
<proteinExistence type="inferred from homology"/>
<dbReference type="PANTHER" id="PTHR43046">
    <property type="entry name" value="GDP-MANNOSE MANNOSYL HYDROLASE"/>
    <property type="match status" value="1"/>
</dbReference>
<evidence type="ECO:0000256" key="3">
    <source>
        <dbReference type="ARBA" id="ARBA00022801"/>
    </source>
</evidence>
<accession>A0A917TC42</accession>
<comment type="similarity">
    <text evidence="2 4">Belongs to the Nudix hydrolase family.</text>
</comment>
<evidence type="ECO:0000313" key="6">
    <source>
        <dbReference type="EMBL" id="GGM17509.1"/>
    </source>
</evidence>
<dbReference type="CDD" id="cd02883">
    <property type="entry name" value="NUDIX_Hydrolase"/>
    <property type="match status" value="1"/>
</dbReference>
<dbReference type="SUPFAM" id="SSF55811">
    <property type="entry name" value="Nudix"/>
    <property type="match status" value="1"/>
</dbReference>
<dbReference type="GO" id="GO:0016787">
    <property type="term" value="F:hydrolase activity"/>
    <property type="evidence" value="ECO:0007669"/>
    <property type="project" value="UniProtKB-KW"/>
</dbReference>
<comment type="cofactor">
    <cofactor evidence="1">
        <name>Mg(2+)</name>
        <dbReference type="ChEBI" id="CHEBI:18420"/>
    </cofactor>
</comment>
<keyword evidence="7" id="KW-1185">Reference proteome</keyword>
<comment type="caution">
    <text evidence="6">The sequence shown here is derived from an EMBL/GenBank/DDBJ whole genome shotgun (WGS) entry which is preliminary data.</text>
</comment>
<sequence>MTRARTITAYGRVTGSETELGGPIRHGENPATAVVRLFAEAGRSVGVLAVLDVRAIVTADAHEDRILFEVVPVPGDPGPAAEPAPPADGAMPRGQRFAAYGLATDPDGRVLLTEIAPGYPGAGRWHLPGGGTDAGEQPADALIRELYEETGQVGEITELLGVTHRRSPGAIGPEGYPIDWHGVRALYRVLVPVPSQPTVTEDAGGSTAAAAWFSPAELPGLPTTEVVQWALAAPGRSATGV</sequence>
<evidence type="ECO:0000259" key="5">
    <source>
        <dbReference type="PROSITE" id="PS51462"/>
    </source>
</evidence>
<protein>
    <recommendedName>
        <fullName evidence="5">Nudix hydrolase domain-containing protein</fullName>
    </recommendedName>
</protein>
<dbReference type="Gene3D" id="3.90.79.10">
    <property type="entry name" value="Nucleoside Triphosphate Pyrophosphohydrolase"/>
    <property type="match status" value="1"/>
</dbReference>
<dbReference type="PROSITE" id="PS51462">
    <property type="entry name" value="NUDIX"/>
    <property type="match status" value="1"/>
</dbReference>
<dbReference type="InterPro" id="IPR020476">
    <property type="entry name" value="Nudix_hydrolase"/>
</dbReference>
<dbReference type="PRINTS" id="PR00502">
    <property type="entry name" value="NUDIXFAMILY"/>
</dbReference>
<dbReference type="InterPro" id="IPR015797">
    <property type="entry name" value="NUDIX_hydrolase-like_dom_sf"/>
</dbReference>
<dbReference type="InterPro" id="IPR020084">
    <property type="entry name" value="NUDIX_hydrolase_CS"/>
</dbReference>
<evidence type="ECO:0000256" key="2">
    <source>
        <dbReference type="ARBA" id="ARBA00005582"/>
    </source>
</evidence>
<dbReference type="RefSeq" id="WP_190249313.1">
    <property type="nucleotide sequence ID" value="NZ_BMPI01000007.1"/>
</dbReference>
<dbReference type="Proteomes" id="UP000642070">
    <property type="component" value="Unassembled WGS sequence"/>
</dbReference>
<dbReference type="Pfam" id="PF00293">
    <property type="entry name" value="NUDIX"/>
    <property type="match status" value="1"/>
</dbReference>
<dbReference type="AlphaFoldDB" id="A0A917TC42"/>